<evidence type="ECO:0000256" key="2">
    <source>
        <dbReference type="ARBA" id="ARBA00012438"/>
    </source>
</evidence>
<proteinExistence type="predicted"/>
<dbReference type="CDD" id="cd16922">
    <property type="entry name" value="HATPase_EvgS-ArcB-TorS-like"/>
    <property type="match status" value="1"/>
</dbReference>
<sequence length="816" mass="90632">MQSEKKELLQKQPRVYSVGAKITLGFTLVMVLHISIVVMSHYGLSNAQGNLEKYNALHEKVEIYSEIDRVVGALQKNVMLFTFTGHRGSERRAADLQDDLQWLLTQAKITPLSHSDQDAIEAMQTHLTTHREIMEAVVLDRGRRRSILQDSLGQHNQEFEAGMESISEQLMNVESLSPIKIAFDSAQLNTLRYVNDPDSIHVRTAKMRLAETRQLLKKVQREHRTDLNLKAALQNTLKATEGYEEALIQMVQATRGYLHLVNVVLAGESEEFRYIASELRTKSSQYVDELAIVMKSDSQHFQKMSNVFSIITILLGILAAWMIKRNVVPPLNAIASTFRDLTEGYKCETIPALGRKDELGSLAKAAQVFKEQATETEQLLIQAERAQEELNNLNRQLADQSAQEKLMSEQAQAATVAKSEFLANMSHEIRTPMTAILGFNEILLGSLEINENIEAAKIIQRNGDFLLSLINDILDLSKIEAGKLEVENIRCEPVELVEDVISLMKIRDESKNLELDLQFDGAVPRFIQSDPTRIRQILINIVGNALKFTETGTVTIHLRQSENAAGDAQLEFSIVDTGIGIAAENLGNVFIPFTQADGSTTRKFGGTGLGLAICKRLVEHLGGELDVTSEVGEGSIFTFSVATGSLAGVPMVHQREAVQSNQRSQSKMKWSSDALQGMKILLAEDGPDNQRLISFILRKAGAEVILAPNGEIARELALQSTRDDEDEIDVVLMDMQMPVLDGYSAARLLREAGYTRPIIALTAHAMSHDRQKCLDAGCDDYTIKPINREELIELLAGYSLQTKQVVISTEAGSKSL</sequence>
<dbReference type="Pfam" id="PF00512">
    <property type="entry name" value="HisKA"/>
    <property type="match status" value="1"/>
</dbReference>
<evidence type="ECO:0000313" key="11">
    <source>
        <dbReference type="EMBL" id="QDU80012.1"/>
    </source>
</evidence>
<keyword evidence="5" id="KW-0418">Kinase</keyword>
<comment type="catalytic activity">
    <reaction evidence="1">
        <text>ATP + protein L-histidine = ADP + protein N-phospho-L-histidine.</text>
        <dbReference type="EC" id="2.7.13.3"/>
    </reaction>
</comment>
<evidence type="ECO:0000256" key="5">
    <source>
        <dbReference type="ARBA" id="ARBA00022777"/>
    </source>
</evidence>
<name>A0A518CLA5_9PLAN</name>
<dbReference type="InterPro" id="IPR003594">
    <property type="entry name" value="HATPase_dom"/>
</dbReference>
<dbReference type="SMART" id="SM00448">
    <property type="entry name" value="REC"/>
    <property type="match status" value="1"/>
</dbReference>
<dbReference type="RefSeq" id="WP_144995063.1">
    <property type="nucleotide sequence ID" value="NZ_CP036281.1"/>
</dbReference>
<feature type="transmembrane region" description="Helical" evidence="8">
    <location>
        <begin position="304"/>
        <end position="323"/>
    </location>
</feature>
<dbReference type="PROSITE" id="PS50109">
    <property type="entry name" value="HIS_KIN"/>
    <property type="match status" value="1"/>
</dbReference>
<dbReference type="CDD" id="cd00082">
    <property type="entry name" value="HisKA"/>
    <property type="match status" value="1"/>
</dbReference>
<dbReference type="SUPFAM" id="SSF47384">
    <property type="entry name" value="Homodimeric domain of signal transducing histidine kinase"/>
    <property type="match status" value="1"/>
</dbReference>
<dbReference type="GO" id="GO:0005886">
    <property type="term" value="C:plasma membrane"/>
    <property type="evidence" value="ECO:0007669"/>
    <property type="project" value="TreeGrafter"/>
</dbReference>
<organism evidence="11 12">
    <name type="scientific">Polystyrenella longa</name>
    <dbReference type="NCBI Taxonomy" id="2528007"/>
    <lineage>
        <taxon>Bacteria</taxon>
        <taxon>Pseudomonadati</taxon>
        <taxon>Planctomycetota</taxon>
        <taxon>Planctomycetia</taxon>
        <taxon>Planctomycetales</taxon>
        <taxon>Planctomycetaceae</taxon>
        <taxon>Polystyrenella</taxon>
    </lineage>
</organism>
<dbReference type="Gene3D" id="6.10.340.10">
    <property type="match status" value="1"/>
</dbReference>
<dbReference type="InterPro" id="IPR036097">
    <property type="entry name" value="HisK_dim/P_sf"/>
</dbReference>
<dbReference type="InterPro" id="IPR011006">
    <property type="entry name" value="CheY-like_superfamily"/>
</dbReference>
<dbReference type="Gene3D" id="3.30.565.10">
    <property type="entry name" value="Histidine kinase-like ATPase, C-terminal domain"/>
    <property type="match status" value="1"/>
</dbReference>
<dbReference type="GO" id="GO:0009927">
    <property type="term" value="F:histidine phosphotransfer kinase activity"/>
    <property type="evidence" value="ECO:0007669"/>
    <property type="project" value="TreeGrafter"/>
</dbReference>
<reference evidence="11 12" key="1">
    <citation type="submission" date="2019-02" db="EMBL/GenBank/DDBJ databases">
        <title>Deep-cultivation of Planctomycetes and their phenomic and genomic characterization uncovers novel biology.</title>
        <authorList>
            <person name="Wiegand S."/>
            <person name="Jogler M."/>
            <person name="Boedeker C."/>
            <person name="Pinto D."/>
            <person name="Vollmers J."/>
            <person name="Rivas-Marin E."/>
            <person name="Kohn T."/>
            <person name="Peeters S.H."/>
            <person name="Heuer A."/>
            <person name="Rast P."/>
            <person name="Oberbeckmann S."/>
            <person name="Bunk B."/>
            <person name="Jeske O."/>
            <person name="Meyerdierks A."/>
            <person name="Storesund J.E."/>
            <person name="Kallscheuer N."/>
            <person name="Luecker S."/>
            <person name="Lage O.M."/>
            <person name="Pohl T."/>
            <person name="Merkel B.J."/>
            <person name="Hornburger P."/>
            <person name="Mueller R.-W."/>
            <person name="Bruemmer F."/>
            <person name="Labrenz M."/>
            <person name="Spormann A.M."/>
            <person name="Op den Camp H."/>
            <person name="Overmann J."/>
            <person name="Amann R."/>
            <person name="Jetten M.S.M."/>
            <person name="Mascher T."/>
            <person name="Medema M.H."/>
            <person name="Devos D.P."/>
            <person name="Kaster A.-K."/>
            <person name="Ovreas L."/>
            <person name="Rohde M."/>
            <person name="Galperin M.Y."/>
            <person name="Jogler C."/>
        </authorList>
    </citation>
    <scope>NUCLEOTIDE SEQUENCE [LARGE SCALE GENOMIC DNA]</scope>
    <source>
        <strain evidence="11 12">Pla110</strain>
    </source>
</reference>
<dbReference type="EMBL" id="CP036281">
    <property type="protein sequence ID" value="QDU80012.1"/>
    <property type="molecule type" value="Genomic_DNA"/>
</dbReference>
<dbReference type="InterPro" id="IPR004358">
    <property type="entry name" value="Sig_transdc_His_kin-like_C"/>
</dbReference>
<gene>
    <name evidence="11" type="primary">torS</name>
    <name evidence="11" type="ORF">Pla110_17340</name>
</gene>
<keyword evidence="8" id="KW-0472">Membrane</keyword>
<dbReference type="GO" id="GO:0000155">
    <property type="term" value="F:phosphorelay sensor kinase activity"/>
    <property type="evidence" value="ECO:0007669"/>
    <property type="project" value="InterPro"/>
</dbReference>
<evidence type="ECO:0000259" key="10">
    <source>
        <dbReference type="PROSITE" id="PS50110"/>
    </source>
</evidence>
<dbReference type="AlphaFoldDB" id="A0A518CLA5"/>
<dbReference type="SMART" id="SM01358">
    <property type="entry name" value="HBM"/>
    <property type="match status" value="1"/>
</dbReference>
<dbReference type="OrthoDB" id="229369at2"/>
<dbReference type="SUPFAM" id="SSF52172">
    <property type="entry name" value="CheY-like"/>
    <property type="match status" value="1"/>
</dbReference>
<evidence type="ECO:0000256" key="1">
    <source>
        <dbReference type="ARBA" id="ARBA00000085"/>
    </source>
</evidence>
<evidence type="ECO:0000256" key="7">
    <source>
        <dbReference type="SAM" id="Coils"/>
    </source>
</evidence>
<keyword evidence="12" id="KW-1185">Reference proteome</keyword>
<feature type="coiled-coil region" evidence="7">
    <location>
        <begin position="366"/>
        <end position="410"/>
    </location>
</feature>
<dbReference type="PANTHER" id="PTHR43047">
    <property type="entry name" value="TWO-COMPONENT HISTIDINE PROTEIN KINASE"/>
    <property type="match status" value="1"/>
</dbReference>
<dbReference type="Pfam" id="PF02518">
    <property type="entry name" value="HATPase_c"/>
    <property type="match status" value="1"/>
</dbReference>
<dbReference type="FunFam" id="3.30.565.10:FF:000010">
    <property type="entry name" value="Sensor histidine kinase RcsC"/>
    <property type="match status" value="1"/>
</dbReference>
<keyword evidence="8" id="KW-0812">Transmembrane</keyword>
<dbReference type="PANTHER" id="PTHR43047:SF72">
    <property type="entry name" value="OSMOSENSING HISTIDINE PROTEIN KINASE SLN1"/>
    <property type="match status" value="1"/>
</dbReference>
<protein>
    <recommendedName>
        <fullName evidence="2">histidine kinase</fullName>
        <ecNumber evidence="2">2.7.13.3</ecNumber>
    </recommendedName>
</protein>
<dbReference type="SUPFAM" id="SSF55874">
    <property type="entry name" value="ATPase domain of HSP90 chaperone/DNA topoisomerase II/histidine kinase"/>
    <property type="match status" value="1"/>
</dbReference>
<dbReference type="Proteomes" id="UP000317178">
    <property type="component" value="Chromosome"/>
</dbReference>
<dbReference type="SMART" id="SM00387">
    <property type="entry name" value="HATPase_c"/>
    <property type="match status" value="1"/>
</dbReference>
<dbReference type="KEGG" id="plon:Pla110_17340"/>
<evidence type="ECO:0000256" key="8">
    <source>
        <dbReference type="SAM" id="Phobius"/>
    </source>
</evidence>
<accession>A0A518CLA5</accession>
<dbReference type="Gene3D" id="1.10.287.130">
    <property type="match status" value="1"/>
</dbReference>
<dbReference type="InterPro" id="IPR005467">
    <property type="entry name" value="His_kinase_dom"/>
</dbReference>
<dbReference type="InterPro" id="IPR032255">
    <property type="entry name" value="HBM"/>
</dbReference>
<keyword evidence="7" id="KW-0175">Coiled coil</keyword>
<keyword evidence="3 6" id="KW-0597">Phosphoprotein</keyword>
<feature type="transmembrane region" description="Helical" evidence="8">
    <location>
        <begin position="20"/>
        <end position="44"/>
    </location>
</feature>
<dbReference type="InterPro" id="IPR003661">
    <property type="entry name" value="HisK_dim/P_dom"/>
</dbReference>
<feature type="domain" description="Response regulatory" evidence="10">
    <location>
        <begin position="679"/>
        <end position="799"/>
    </location>
</feature>
<dbReference type="SMART" id="SM00388">
    <property type="entry name" value="HisKA"/>
    <property type="match status" value="1"/>
</dbReference>
<dbReference type="PRINTS" id="PR00344">
    <property type="entry name" value="BCTRLSENSOR"/>
</dbReference>
<feature type="domain" description="Histidine kinase" evidence="9">
    <location>
        <begin position="424"/>
        <end position="645"/>
    </location>
</feature>
<dbReference type="CDD" id="cd17546">
    <property type="entry name" value="REC_hyHK_CKI1_RcsC-like"/>
    <property type="match status" value="1"/>
</dbReference>
<dbReference type="EC" id="2.7.13.3" evidence="2"/>
<evidence type="ECO:0000313" key="12">
    <source>
        <dbReference type="Proteomes" id="UP000317178"/>
    </source>
</evidence>
<evidence type="ECO:0000256" key="3">
    <source>
        <dbReference type="ARBA" id="ARBA00022553"/>
    </source>
</evidence>
<evidence type="ECO:0000256" key="6">
    <source>
        <dbReference type="PROSITE-ProRule" id="PRU00169"/>
    </source>
</evidence>
<dbReference type="Gene3D" id="3.40.50.2300">
    <property type="match status" value="1"/>
</dbReference>
<evidence type="ECO:0000256" key="4">
    <source>
        <dbReference type="ARBA" id="ARBA00022679"/>
    </source>
</evidence>
<dbReference type="Pfam" id="PF00072">
    <property type="entry name" value="Response_reg"/>
    <property type="match status" value="1"/>
</dbReference>
<keyword evidence="4 11" id="KW-0808">Transferase</keyword>
<dbReference type="PROSITE" id="PS50110">
    <property type="entry name" value="RESPONSE_REGULATORY"/>
    <property type="match status" value="1"/>
</dbReference>
<keyword evidence="8" id="KW-1133">Transmembrane helix</keyword>
<dbReference type="InterPro" id="IPR001789">
    <property type="entry name" value="Sig_transdc_resp-reg_receiver"/>
</dbReference>
<feature type="modified residue" description="4-aspartylphosphate" evidence="6">
    <location>
        <position position="734"/>
    </location>
</feature>
<evidence type="ECO:0000259" key="9">
    <source>
        <dbReference type="PROSITE" id="PS50109"/>
    </source>
</evidence>
<dbReference type="InterPro" id="IPR036890">
    <property type="entry name" value="HATPase_C_sf"/>
</dbReference>